<evidence type="ECO:0000313" key="3">
    <source>
        <dbReference type="Proteomes" id="UP000218209"/>
    </source>
</evidence>
<dbReference type="InterPro" id="IPR036397">
    <property type="entry name" value="RNaseH_sf"/>
</dbReference>
<reference evidence="2 3" key="1">
    <citation type="submission" date="2017-03" db="EMBL/GenBank/DDBJ databases">
        <title>WGS assembly of Porphyra umbilicalis.</title>
        <authorList>
            <person name="Brawley S.H."/>
            <person name="Blouin N.A."/>
            <person name="Ficko-Blean E."/>
            <person name="Wheeler G.L."/>
            <person name="Lohr M."/>
            <person name="Goodson H.V."/>
            <person name="Jenkins J.W."/>
            <person name="Blaby-Haas C.E."/>
            <person name="Helliwell K.E."/>
            <person name="Chan C."/>
            <person name="Marriage T."/>
            <person name="Bhattacharya D."/>
            <person name="Klein A.S."/>
            <person name="Badis Y."/>
            <person name="Brodie J."/>
            <person name="Cao Y."/>
            <person name="Collen J."/>
            <person name="Dittami S.M."/>
            <person name="Gachon C.M."/>
            <person name="Green B.R."/>
            <person name="Karpowicz S."/>
            <person name="Kim J.W."/>
            <person name="Kudahl U."/>
            <person name="Lin S."/>
            <person name="Michel G."/>
            <person name="Mittag M."/>
            <person name="Olson B.J."/>
            <person name="Pangilinan J."/>
            <person name="Peng Y."/>
            <person name="Qiu H."/>
            <person name="Shu S."/>
            <person name="Singer J.T."/>
            <person name="Smith A.G."/>
            <person name="Sprecher B.N."/>
            <person name="Wagner V."/>
            <person name="Wang W."/>
            <person name="Wang Z.-Y."/>
            <person name="Yan J."/>
            <person name="Yarish C."/>
            <person name="Zoeuner-Riek S."/>
            <person name="Zhuang Y."/>
            <person name="Zou Y."/>
            <person name="Lindquist E.A."/>
            <person name="Grimwood J."/>
            <person name="Barry K."/>
            <person name="Rokhsar D.S."/>
            <person name="Schmutz J."/>
            <person name="Stiller J.W."/>
            <person name="Grossman A.R."/>
            <person name="Prochnik S.E."/>
        </authorList>
    </citation>
    <scope>NUCLEOTIDE SEQUENCE [LARGE SCALE GENOMIC DNA]</scope>
    <source>
        <strain evidence="2">4086291</strain>
    </source>
</reference>
<dbReference type="Gene3D" id="3.30.420.10">
    <property type="entry name" value="Ribonuclease H-like superfamily/Ribonuclease H"/>
    <property type="match status" value="1"/>
</dbReference>
<evidence type="ECO:0000313" key="2">
    <source>
        <dbReference type="EMBL" id="OSX73700.1"/>
    </source>
</evidence>
<dbReference type="InterPro" id="IPR012337">
    <property type="entry name" value="RNaseH-like_sf"/>
</dbReference>
<evidence type="ECO:0008006" key="4">
    <source>
        <dbReference type="Google" id="ProtNLM"/>
    </source>
</evidence>
<dbReference type="EMBL" id="KV918983">
    <property type="protein sequence ID" value="OSX73700.1"/>
    <property type="molecule type" value="Genomic_DNA"/>
</dbReference>
<dbReference type="SUPFAM" id="SSF53098">
    <property type="entry name" value="Ribonuclease H-like"/>
    <property type="match status" value="1"/>
</dbReference>
<keyword evidence="1" id="KW-0812">Transmembrane</keyword>
<proteinExistence type="predicted"/>
<dbReference type="GO" id="GO:0003676">
    <property type="term" value="F:nucleic acid binding"/>
    <property type="evidence" value="ECO:0007669"/>
    <property type="project" value="InterPro"/>
</dbReference>
<gene>
    <name evidence="2" type="ORF">BU14_0331s0018</name>
</gene>
<sequence>MPPHPVQPPSSGSAKRRSCRKIPERFCPVSETACLVVNGPREIPNGHPRMSTREFQRSLLTKTAAPSKSVPTTKWPTIGLEEHQTAAECVSSTHHWLSNRQKNECADCAFAGRTGTFCKDGTRHALLLLLLANHKRPCIAVALPFSGDEDKIGGSAIFKSHVGVPGGAAASPGPLPSRAVCAVLSAGVRLPAVLGRLHRPYVHPGVARLLHLLKEAGCPTADLAPALQRVTEACAVCRRTRPRPPRAIVAVPRTTVFKDAIAVDLAEVAGRGRFLHVIDLGTRLSHWVVVANKEAPTIVRSMRFLLSDPGREFHNSLVRALGERFNVTGNVTAGQSAWSNGICERHSGFVKHMVTCLAADCPWASFQELLDHSCFAKNSLAVQGCASPFQLTGSQPRLPSILSDALPAIQDGHLPTEVDLARTVTLLAASRAAFARAEASQSVRRALNRRVPGDPGRVFSAGSVVRYWEQSLASSRCGMHGPAAVVSQAGGVVRLLHGGEYKNRNASDVELFDAANPEPSQAADPCVEGAALSALRNASLASGAASALVAAVAPPLPLTESSVLPVGPLHPAAAVALVVLGDSVAGRHAAMPAGVLEAGSALVAEADAVGLTASVDGRTGDASSSRDEGWVALVAHSTLVTPRELRQRAGVTAADEGPEFDAAKDAELLAWIRALSMRWVLTVKPLALPGLQPRPKARLCVRGNEERDKALIVSFSPTVSRSTVRLLLILLSPMGWEPRTVDVSTAFLQGMPIHRPAPVYVRPPVEAGVSLMRQLGTVRSPADPCLFVLVQSGAVILVVALHVDDFLFGGTVAGVALFEQELRAAFSVGPVAVGSFVFTGLAVAFWAASGGQPARIRVDQQMYSELNLYRRAAGALLWAAGQTLPHLACGAAVLARHFRHALVADLVRANKQLAAARALRACCLLLRHSPTGVAIFLGAAEGVVGAAGSVAAEADGVSADLVAWGSHRQRRVTHSSFAAEAFGLLQGLRSALDAADVAGLLFDGAVGGGLPVHAFVDSRSLLPLVDLSDGEVRAYIDDLRDHDRLGSLASVTWLPSPLQLAAGLTMPTGASPLRAAVATGWLPLPRSACVTKSASGRFGSRC</sequence>
<accession>A0A1X6NYT9</accession>
<dbReference type="OrthoDB" id="409273at2759"/>
<keyword evidence="1" id="KW-1133">Transmembrane helix</keyword>
<keyword evidence="3" id="KW-1185">Reference proteome</keyword>
<evidence type="ECO:0000256" key="1">
    <source>
        <dbReference type="SAM" id="Phobius"/>
    </source>
</evidence>
<name>A0A1X6NYT9_PORUM</name>
<keyword evidence="1" id="KW-0472">Membrane</keyword>
<protein>
    <recommendedName>
        <fullName evidence="4">Integrase catalytic domain-containing protein</fullName>
    </recommendedName>
</protein>
<organism evidence="2 3">
    <name type="scientific">Porphyra umbilicalis</name>
    <name type="common">Purple laver</name>
    <name type="synonym">Red alga</name>
    <dbReference type="NCBI Taxonomy" id="2786"/>
    <lineage>
        <taxon>Eukaryota</taxon>
        <taxon>Rhodophyta</taxon>
        <taxon>Bangiophyceae</taxon>
        <taxon>Bangiales</taxon>
        <taxon>Bangiaceae</taxon>
        <taxon>Porphyra</taxon>
    </lineage>
</organism>
<feature type="transmembrane region" description="Helical" evidence="1">
    <location>
        <begin position="794"/>
        <end position="818"/>
    </location>
</feature>
<dbReference type="AlphaFoldDB" id="A0A1X6NYT9"/>
<dbReference type="Proteomes" id="UP000218209">
    <property type="component" value="Unassembled WGS sequence"/>
</dbReference>
<feature type="transmembrane region" description="Helical" evidence="1">
    <location>
        <begin position="825"/>
        <end position="848"/>
    </location>
</feature>